<dbReference type="GO" id="GO:0031514">
    <property type="term" value="C:motile cilium"/>
    <property type="evidence" value="ECO:0007669"/>
    <property type="project" value="UniProtKB-SubCell"/>
</dbReference>
<dbReference type="PANTHER" id="PTHR46437">
    <property type="entry name" value="MORN REPEAT-CONTAINING PROTEIN 5"/>
    <property type="match status" value="1"/>
</dbReference>
<dbReference type="SUPFAM" id="SSF82185">
    <property type="entry name" value="Histone H3 K4-specific methyltransferase SET7/9 N-terminal domain"/>
    <property type="match status" value="1"/>
</dbReference>
<evidence type="ECO:0000313" key="2">
    <source>
        <dbReference type="Proteomes" id="UP001363151"/>
    </source>
</evidence>
<accession>A0ABR1FSE7</accession>
<dbReference type="Pfam" id="PF02493">
    <property type="entry name" value="MORN"/>
    <property type="match status" value="2"/>
</dbReference>
<dbReference type="InterPro" id="IPR042814">
    <property type="entry name" value="Morn5"/>
</dbReference>
<sequence length="163" mass="18633">MDGIDTHYEGPFESGRYEGEGVYTYPDGTRFEGSFHNGAFHGKGKMIFANGVFNGVFRDGKEVDGEYVFNDGLKYQDKHWSYSTPADRRFYTEREAGAIRAAGELPYTNAPGPELPRDCFDVGEGHYYDPRSGSVHELATKKKLRVPSERERRWIEERCRTSQ</sequence>
<organism evidence="1 2">
    <name type="scientific">Aureococcus anophagefferens</name>
    <name type="common">Harmful bloom alga</name>
    <dbReference type="NCBI Taxonomy" id="44056"/>
    <lineage>
        <taxon>Eukaryota</taxon>
        <taxon>Sar</taxon>
        <taxon>Stramenopiles</taxon>
        <taxon>Ochrophyta</taxon>
        <taxon>Pelagophyceae</taxon>
        <taxon>Pelagomonadales</taxon>
        <taxon>Pelagomonadaceae</taxon>
        <taxon>Aureococcus</taxon>
    </lineage>
</organism>
<dbReference type="EMBL" id="JBBJCI010000253">
    <property type="protein sequence ID" value="KAK7237176.1"/>
    <property type="molecule type" value="Genomic_DNA"/>
</dbReference>
<protein>
    <submittedName>
        <fullName evidence="1">MORN repeat-containing protein</fullName>
    </submittedName>
</protein>
<name>A0ABR1FSE7_AURAN</name>
<dbReference type="Gene3D" id="2.20.110.10">
    <property type="entry name" value="Histone H3 K4-specific methyltransferase SET7/9 N-terminal domain"/>
    <property type="match status" value="1"/>
</dbReference>
<evidence type="ECO:0000313" key="1">
    <source>
        <dbReference type="EMBL" id="KAK7237176.1"/>
    </source>
</evidence>
<reference evidence="1 2" key="1">
    <citation type="submission" date="2024-03" db="EMBL/GenBank/DDBJ databases">
        <title>Aureococcus anophagefferens CCMP1851 and Kratosvirus quantuckense: Draft genome of a second virus-susceptible host strain in the model system.</title>
        <authorList>
            <person name="Chase E."/>
            <person name="Truchon A.R."/>
            <person name="Schepens W."/>
            <person name="Wilhelm S.W."/>
        </authorList>
    </citation>
    <scope>NUCLEOTIDE SEQUENCE [LARGE SCALE GENOMIC DNA]</scope>
    <source>
        <strain evidence="1 2">CCMP1851</strain>
    </source>
</reference>
<dbReference type="SMART" id="SM00698">
    <property type="entry name" value="MORN"/>
    <property type="match status" value="2"/>
</dbReference>
<dbReference type="InterPro" id="IPR003409">
    <property type="entry name" value="MORN"/>
</dbReference>
<keyword evidence="2" id="KW-1185">Reference proteome</keyword>
<dbReference type="PANTHER" id="PTHR46437:SF1">
    <property type="entry name" value="MORN REPEAT-CONTAINING PROTEIN 5"/>
    <property type="match status" value="1"/>
</dbReference>
<dbReference type="KEGG" id="aaf:AURANDRAFT_21609"/>
<gene>
    <name evidence="1" type="primary">MORN5</name>
    <name evidence="1" type="ORF">SO694_00097049</name>
</gene>
<dbReference type="Proteomes" id="UP001363151">
    <property type="component" value="Unassembled WGS sequence"/>
</dbReference>
<proteinExistence type="predicted"/>
<comment type="caution">
    <text evidence="1">The sequence shown here is derived from an EMBL/GenBank/DDBJ whole genome shotgun (WGS) entry which is preliminary data.</text>
</comment>